<comment type="caution">
    <text evidence="2">The sequence shown here is derived from an EMBL/GenBank/DDBJ whole genome shotgun (WGS) entry which is preliminary data.</text>
</comment>
<accession>A0A8S9S3D7</accession>
<evidence type="ECO:0000256" key="1">
    <source>
        <dbReference type="SAM" id="MobiDB-lite"/>
    </source>
</evidence>
<name>A0A8S9S3D7_BRACR</name>
<evidence type="ECO:0000313" key="3">
    <source>
        <dbReference type="Proteomes" id="UP000712600"/>
    </source>
</evidence>
<organism evidence="2 3">
    <name type="scientific">Brassica cretica</name>
    <name type="common">Mustard</name>
    <dbReference type="NCBI Taxonomy" id="69181"/>
    <lineage>
        <taxon>Eukaryota</taxon>
        <taxon>Viridiplantae</taxon>
        <taxon>Streptophyta</taxon>
        <taxon>Embryophyta</taxon>
        <taxon>Tracheophyta</taxon>
        <taxon>Spermatophyta</taxon>
        <taxon>Magnoliopsida</taxon>
        <taxon>eudicotyledons</taxon>
        <taxon>Gunneridae</taxon>
        <taxon>Pentapetalae</taxon>
        <taxon>rosids</taxon>
        <taxon>malvids</taxon>
        <taxon>Brassicales</taxon>
        <taxon>Brassicaceae</taxon>
        <taxon>Brassiceae</taxon>
        <taxon>Brassica</taxon>
    </lineage>
</organism>
<sequence>MPINTRSSKEELLFFSDPTRLERSIRKEKRPSSIDTTSSTSIETTSTTSIDTTTITSIDTYDRATIDSSTLTSIDTILRVDMVGHLCYRGMRMETCMTLEVICVMQQVRR</sequence>
<feature type="region of interest" description="Disordered" evidence="1">
    <location>
        <begin position="24"/>
        <end position="46"/>
    </location>
</feature>
<evidence type="ECO:0000313" key="2">
    <source>
        <dbReference type="EMBL" id="KAF3586842.1"/>
    </source>
</evidence>
<reference evidence="2" key="1">
    <citation type="submission" date="2019-12" db="EMBL/GenBank/DDBJ databases">
        <title>Genome sequencing and annotation of Brassica cretica.</title>
        <authorList>
            <person name="Studholme D.J."/>
            <person name="Sarris P."/>
        </authorList>
    </citation>
    <scope>NUCLEOTIDE SEQUENCE</scope>
    <source>
        <strain evidence="2">PFS-109/04</strain>
        <tissue evidence="2">Leaf</tissue>
    </source>
</reference>
<dbReference type="AlphaFoldDB" id="A0A8S9S3D7"/>
<feature type="compositionally biased region" description="Low complexity" evidence="1">
    <location>
        <begin position="33"/>
        <end position="46"/>
    </location>
</feature>
<proteinExistence type="predicted"/>
<dbReference type="EMBL" id="QGKX02000088">
    <property type="protein sequence ID" value="KAF3586842.1"/>
    <property type="molecule type" value="Genomic_DNA"/>
</dbReference>
<gene>
    <name evidence="2" type="ORF">F2Q69_00028975</name>
</gene>
<dbReference type="Proteomes" id="UP000712600">
    <property type="component" value="Unassembled WGS sequence"/>
</dbReference>
<protein>
    <submittedName>
        <fullName evidence="2">Uncharacterized protein</fullName>
    </submittedName>
</protein>